<organism evidence="1 2">
    <name type="scientific">Hypoxylon rubiginosum</name>
    <dbReference type="NCBI Taxonomy" id="110542"/>
    <lineage>
        <taxon>Eukaryota</taxon>
        <taxon>Fungi</taxon>
        <taxon>Dikarya</taxon>
        <taxon>Ascomycota</taxon>
        <taxon>Pezizomycotina</taxon>
        <taxon>Sordariomycetes</taxon>
        <taxon>Xylariomycetidae</taxon>
        <taxon>Xylariales</taxon>
        <taxon>Hypoxylaceae</taxon>
        <taxon>Hypoxylon</taxon>
    </lineage>
</organism>
<protein>
    <submittedName>
        <fullName evidence="1">Cytochrome P450</fullName>
    </submittedName>
</protein>
<evidence type="ECO:0000313" key="2">
    <source>
        <dbReference type="Proteomes" id="UP001497700"/>
    </source>
</evidence>
<sequence length="490" mass="55826">MQLVNGVQNYELVAIAIGVTLLGYVYSVLSSPLAKLPGPWYTKWTETVLKYNVVKGRRPKWVQALHEKYGPIVRISPLEVSVAEPSATQQIYAVKGEFLKSPWYNYFIPGLQNVFSTTDVNYHRRHRRLLASEISESGLVAHRPAVESKVRLTIERMAEEMEERGVADVYRWCLYMATDVIGELSFGSSFRMLETKEENQYIRDLKSIGFAGGLRSTFPFLMKINRFIPLPVLKAGMEIRDRIREYATESLKRHYRQVEEEGDSAKPTLLSKLYRASENDTDTLDFVELREDAMSYIAAGSDTTTNTLTYLLWIVCKRPEIKKKLLAELQTLPSDFSEQDVRGLAYLDLVIQETLRLYAAAPSGLPRVVPPGGATLAGRFIPGGYTVSAQAYSMHRNPSVYADPLKFDPERWIKPTRAMKDSFVPFGGGSRVCLGLHLARMELRLATARFFTRFPDAKVSRREGFTDEDMEPDMYFLMAPRKKRCLIELH</sequence>
<keyword evidence="2" id="KW-1185">Reference proteome</keyword>
<name>A0ACB9YK59_9PEZI</name>
<comment type="caution">
    <text evidence="1">The sequence shown here is derived from an EMBL/GenBank/DDBJ whole genome shotgun (WGS) entry which is preliminary data.</text>
</comment>
<evidence type="ECO:0000313" key="1">
    <source>
        <dbReference type="EMBL" id="KAI4859602.1"/>
    </source>
</evidence>
<proteinExistence type="predicted"/>
<gene>
    <name evidence="1" type="ORF">F4820DRAFT_439290</name>
</gene>
<dbReference type="Proteomes" id="UP001497700">
    <property type="component" value="Unassembled WGS sequence"/>
</dbReference>
<reference evidence="1 2" key="1">
    <citation type="journal article" date="2022" name="New Phytol.">
        <title>Ecological generalism drives hyperdiversity of secondary metabolite gene clusters in xylarialean endophytes.</title>
        <authorList>
            <person name="Franco M.E.E."/>
            <person name="Wisecaver J.H."/>
            <person name="Arnold A.E."/>
            <person name="Ju Y.M."/>
            <person name="Slot J.C."/>
            <person name="Ahrendt S."/>
            <person name="Moore L.P."/>
            <person name="Eastman K.E."/>
            <person name="Scott K."/>
            <person name="Konkel Z."/>
            <person name="Mondo S.J."/>
            <person name="Kuo A."/>
            <person name="Hayes R.D."/>
            <person name="Haridas S."/>
            <person name="Andreopoulos B."/>
            <person name="Riley R."/>
            <person name="LaButti K."/>
            <person name="Pangilinan J."/>
            <person name="Lipzen A."/>
            <person name="Amirebrahimi M."/>
            <person name="Yan J."/>
            <person name="Adam C."/>
            <person name="Keymanesh K."/>
            <person name="Ng V."/>
            <person name="Louie K."/>
            <person name="Northen T."/>
            <person name="Drula E."/>
            <person name="Henrissat B."/>
            <person name="Hsieh H.M."/>
            <person name="Youens-Clark K."/>
            <person name="Lutzoni F."/>
            <person name="Miadlikowska J."/>
            <person name="Eastwood D.C."/>
            <person name="Hamelin R.C."/>
            <person name="Grigoriev I.V."/>
            <person name="U'Ren J.M."/>
        </authorList>
    </citation>
    <scope>NUCLEOTIDE SEQUENCE [LARGE SCALE GENOMIC DNA]</scope>
    <source>
        <strain evidence="1 2">CBS 119005</strain>
    </source>
</reference>
<dbReference type="EMBL" id="MU393624">
    <property type="protein sequence ID" value="KAI4859602.1"/>
    <property type="molecule type" value="Genomic_DNA"/>
</dbReference>
<accession>A0ACB9YK59</accession>